<dbReference type="InterPro" id="IPR036322">
    <property type="entry name" value="WD40_repeat_dom_sf"/>
</dbReference>
<organism evidence="7 8">
    <name type="scientific">Sus scrofa</name>
    <name type="common">Pig</name>
    <dbReference type="NCBI Taxonomy" id="9823"/>
    <lineage>
        <taxon>Eukaryota</taxon>
        <taxon>Metazoa</taxon>
        <taxon>Chordata</taxon>
        <taxon>Craniata</taxon>
        <taxon>Vertebrata</taxon>
        <taxon>Euteleostomi</taxon>
        <taxon>Mammalia</taxon>
        <taxon>Eutheria</taxon>
        <taxon>Laurasiatheria</taxon>
        <taxon>Artiodactyla</taxon>
        <taxon>Suina</taxon>
        <taxon>Suidae</taxon>
        <taxon>Sus</taxon>
    </lineage>
</organism>
<feature type="region of interest" description="Disordered" evidence="5">
    <location>
        <begin position="449"/>
        <end position="606"/>
    </location>
</feature>
<dbReference type="Gene3D" id="2.30.29.30">
    <property type="entry name" value="Pleckstrin-homology domain (PH domain)/Phosphotyrosine-binding domain (PTB)"/>
    <property type="match status" value="1"/>
</dbReference>
<feature type="compositionally biased region" description="Acidic residues" evidence="5">
    <location>
        <begin position="474"/>
        <end position="483"/>
    </location>
</feature>
<sequence length="950" mass="103764">MLQMVKTLAQFTIALEDMRDLGPAAASGEPAGGSSGADAEEPGEAQDMRKHVTMTLLDTEQSYVESLRTLMQGYMQPLKQPENSLLCDPSLVDEIFNQIPELLEHHEQFLEQVRHCVQTWHAQQKVGDLLVQSFSKDVLVSIYSAYVDNFLNAKDAVRVAKEARPAFLKFLEQSMRENKEKQALSDLMIKPVQRIPRYELLVKDLLKHTPEDHPDHPLLLDAQRNIKQVAERINKGVRSAEEAERHARVLQEIEAHIEGMEDLQAPLRRFLRQEMVTEVKAVGGKKDRSLFLFTDLIVCTTLKRKSGSLRRSSMSLYTAASVIDTASKYKLLWKLPLEDADIIKGASQAANRESIQKAISRLDEDLTTVGQMSKLSDSLGFPHQSLDDALRDLSAAMHRDLSEKQALCYALSFPPTKLELCATRPEGTDSFIFEFPHPDARLGFEQAFDEAKRERPASLRNSSETAPEPAGPELDVEAADEEGATMAEPGPQPCLHISIAGSGLEMAPGPGQGDPRPELVPFDSDSDDESSPSPSGTLQSQASRSTISSSFGNEETPSSKEATAETTSSEEEQEPGFLPLSGSFGPGGRCGTSPMDGRALRRSSRGSFTRGSLEDLLSVDPEAYQSSVWLGTEDGCVHVYQSSDSIRDRRNSMKLQHAASVTCILYLNNQVFVSLANGELVAYQREAGHFWDPQNFKSVPLGAQGSPITKMVSVGGRLWCGCQNRVLVLSPDTLQLEHTFSVGQDSSRSVACMVDSSLGVWVTLKGSAHVCLYHPDTFEQLAEVDVTPPVHRMLAGSDAIIRQHKAACLRITALLVCEELLWVGTSAGVVLTMPTSPSTVSCPRAPLSPAGLGQGHTGHVRFLAAVQLPDGFNLLCPTPPPPPDTGPERLPSLEHRDSPRHRGPASARPKMLVISGGDGYEDFRLSGGGSGSSEAVGRDDSTNHLLLWRV</sequence>
<evidence type="ECO:0000256" key="5">
    <source>
        <dbReference type="SAM" id="MobiDB-lite"/>
    </source>
</evidence>
<dbReference type="InterPro" id="IPR035899">
    <property type="entry name" value="DBL_dom_sf"/>
</dbReference>
<feature type="domain" description="DH" evidence="6">
    <location>
        <begin position="48"/>
        <end position="236"/>
    </location>
</feature>
<dbReference type="SMART" id="SM00325">
    <property type="entry name" value="RhoGEF"/>
    <property type="match status" value="1"/>
</dbReference>
<dbReference type="InterPro" id="IPR015943">
    <property type="entry name" value="WD40/YVTN_repeat-like_dom_sf"/>
</dbReference>
<feature type="region of interest" description="Disordered" evidence="5">
    <location>
        <begin position="876"/>
        <end position="911"/>
    </location>
</feature>
<dbReference type="FunFam" id="2.130.10.10:FF:000206">
    <property type="entry name" value="Rho guanine nucleotide exchange factor 17"/>
    <property type="match status" value="1"/>
</dbReference>
<name>A0A8D0QDL6_PIG</name>
<evidence type="ECO:0000256" key="3">
    <source>
        <dbReference type="ARBA" id="ARBA00056029"/>
    </source>
</evidence>
<reference evidence="7" key="1">
    <citation type="submission" date="2025-08" db="UniProtKB">
        <authorList>
            <consortium name="Ensembl"/>
        </authorList>
    </citation>
    <scope>IDENTIFICATION</scope>
</reference>
<comment type="function">
    <text evidence="3">Acts as a guanine nucleotide exchange factor (GEF) for RhoA GTPases.</text>
</comment>
<dbReference type="InterPro" id="IPR000219">
    <property type="entry name" value="DH_dom"/>
</dbReference>
<keyword evidence="2" id="KW-0344">Guanine-nucleotide releasing factor</keyword>
<accession>A0A8D0QDL6</accession>
<feature type="region of interest" description="Disordered" evidence="5">
    <location>
        <begin position="22"/>
        <end position="44"/>
    </location>
</feature>
<evidence type="ECO:0000256" key="4">
    <source>
        <dbReference type="ARBA" id="ARBA00074304"/>
    </source>
</evidence>
<dbReference type="FunFam" id="2.30.29.30:FF:000434">
    <property type="entry name" value="Rho guanine nucleotide exchange factor 17"/>
    <property type="match status" value="1"/>
</dbReference>
<dbReference type="SUPFAM" id="SSF48065">
    <property type="entry name" value="DBL homology domain (DH-domain)"/>
    <property type="match status" value="1"/>
</dbReference>
<dbReference type="InterPro" id="IPR011993">
    <property type="entry name" value="PH-like_dom_sf"/>
</dbReference>
<evidence type="ECO:0000256" key="1">
    <source>
        <dbReference type="ARBA" id="ARBA00022553"/>
    </source>
</evidence>
<dbReference type="Pfam" id="PF19056">
    <property type="entry name" value="WD40_2"/>
    <property type="match status" value="1"/>
</dbReference>
<dbReference type="Proteomes" id="UP000694726">
    <property type="component" value="Unplaced"/>
</dbReference>
<evidence type="ECO:0000313" key="8">
    <source>
        <dbReference type="Proteomes" id="UP000694726"/>
    </source>
</evidence>
<dbReference type="Pfam" id="PF19057">
    <property type="entry name" value="PH_19"/>
    <property type="match status" value="1"/>
</dbReference>
<protein>
    <recommendedName>
        <fullName evidence="4">Rho guanine nucleotide exchange factor 17</fullName>
    </recommendedName>
</protein>
<proteinExistence type="predicted"/>
<dbReference type="CDD" id="cd00160">
    <property type="entry name" value="RhoGEF"/>
    <property type="match status" value="1"/>
</dbReference>
<keyword evidence="1" id="KW-0597">Phosphoprotein</keyword>
<dbReference type="GO" id="GO:0005085">
    <property type="term" value="F:guanyl-nucleotide exchange factor activity"/>
    <property type="evidence" value="ECO:0007669"/>
    <property type="project" value="UniProtKB-KW"/>
</dbReference>
<dbReference type="Ensembl" id="ENSSSCT00015110298.1">
    <property type="protein sequence ID" value="ENSSSCP00015047095.1"/>
    <property type="gene ID" value="ENSSSCG00015080938.1"/>
</dbReference>
<dbReference type="Pfam" id="PF00621">
    <property type="entry name" value="RhoGEF"/>
    <property type="match status" value="1"/>
</dbReference>
<dbReference type="AlphaFoldDB" id="A0A8D0QDL6"/>
<evidence type="ECO:0000256" key="2">
    <source>
        <dbReference type="ARBA" id="ARBA00022658"/>
    </source>
</evidence>
<dbReference type="SUPFAM" id="SSF50978">
    <property type="entry name" value="WD40 repeat-like"/>
    <property type="match status" value="1"/>
</dbReference>
<dbReference type="PROSITE" id="PS50010">
    <property type="entry name" value="DH_2"/>
    <property type="match status" value="1"/>
</dbReference>
<dbReference type="Gene3D" id="2.130.10.10">
    <property type="entry name" value="YVTN repeat-like/Quinoprotein amine dehydrogenase"/>
    <property type="match status" value="1"/>
</dbReference>
<dbReference type="PANTHER" id="PTHR12877">
    <property type="entry name" value="RHO GUANINE NUCLEOTIDE EXCHANGE FACTOR"/>
    <property type="match status" value="1"/>
</dbReference>
<dbReference type="InterPro" id="IPR039919">
    <property type="entry name" value="ARHGEF10/ARHGEF17"/>
</dbReference>
<feature type="compositionally biased region" description="Low complexity" evidence="5">
    <location>
        <begin position="531"/>
        <end position="567"/>
    </location>
</feature>
<evidence type="ECO:0000313" key="7">
    <source>
        <dbReference type="Ensembl" id="ENSSSCP00015047095.1"/>
    </source>
</evidence>
<dbReference type="Gene3D" id="1.20.900.10">
    <property type="entry name" value="Dbl homology (DH) domain"/>
    <property type="match status" value="1"/>
</dbReference>
<dbReference type="FunFam" id="1.20.900.10:FF:000025">
    <property type="entry name" value="Rho guanine nucleotide exchange factor 17"/>
    <property type="match status" value="1"/>
</dbReference>
<dbReference type="SUPFAM" id="SSF50729">
    <property type="entry name" value="PH domain-like"/>
    <property type="match status" value="1"/>
</dbReference>
<evidence type="ECO:0000259" key="6">
    <source>
        <dbReference type="PROSITE" id="PS50010"/>
    </source>
</evidence>
<dbReference type="PANTHER" id="PTHR12877:SF15">
    <property type="entry name" value="RHO GUANINE NUCLEOTIDE EXCHANGE FACTOR 17"/>
    <property type="match status" value="1"/>
</dbReference>